<organism evidence="4 5">
    <name type="scientific">Hyaloscypha hepaticicola</name>
    <dbReference type="NCBI Taxonomy" id="2082293"/>
    <lineage>
        <taxon>Eukaryota</taxon>
        <taxon>Fungi</taxon>
        <taxon>Dikarya</taxon>
        <taxon>Ascomycota</taxon>
        <taxon>Pezizomycotina</taxon>
        <taxon>Leotiomycetes</taxon>
        <taxon>Helotiales</taxon>
        <taxon>Hyaloscyphaceae</taxon>
        <taxon>Hyaloscypha</taxon>
    </lineage>
</organism>
<evidence type="ECO:0000313" key="5">
    <source>
        <dbReference type="Proteomes" id="UP000235672"/>
    </source>
</evidence>
<dbReference type="Pfam" id="PF11951">
    <property type="entry name" value="Fungal_trans_2"/>
    <property type="match status" value="1"/>
</dbReference>
<dbReference type="SMART" id="SM00066">
    <property type="entry name" value="GAL4"/>
    <property type="match status" value="1"/>
</dbReference>
<sequence length="425" mass="47537">MSTTGGVQKTRRSHTKSRGGCRECKRRKLKCGEEKPSCSGCVKREIQCEYYLMAVSSHSSVNADTSASLPPTQTASSSVASSTPPSVVYTTDPPPATWPRLEAPSPLDAEKRVGHFDMEDLKVWNHFITSTAPTLTTPFEEKLVSRALSCDYLVHGMLATGALHLGYLSVDPKEKEKYSYLASQHHDLALGPFQRAMANITAANANQLWVFSTLLMAFTYASYRSTEHLFPFSDSPSKEVLSNWMLCIRGCVGFVQTALRHLEVGPLSFLISEGLKVETAIADGAVVDPEVDQSMSLLKNTVFQMPIIKSTTTVEEMEAYEDAIERLRNSFAAYARGLDSKMTRATAALWVGRVSDTFIRLLSEKRPPALILTAHYCLILKYCENCWYMEQRAYYLFEAVKQTLGEQWAPYIEYPHRVLYSKTQV</sequence>
<dbReference type="PANTHER" id="PTHR47784">
    <property type="entry name" value="STEROL UPTAKE CONTROL PROTEIN 2"/>
    <property type="match status" value="1"/>
</dbReference>
<keyword evidence="5" id="KW-1185">Reference proteome</keyword>
<dbReference type="PROSITE" id="PS50048">
    <property type="entry name" value="ZN2_CY6_FUNGAL_2"/>
    <property type="match status" value="1"/>
</dbReference>
<dbReference type="PROSITE" id="PS00463">
    <property type="entry name" value="ZN2_CY6_FUNGAL_1"/>
    <property type="match status" value="1"/>
</dbReference>
<dbReference type="PANTHER" id="PTHR47784:SF7">
    <property type="entry name" value="ZN(II)2CYS6 TRANSCRIPTION FACTOR (EUROFUNG)"/>
    <property type="match status" value="1"/>
</dbReference>
<proteinExistence type="predicted"/>
<dbReference type="GO" id="GO:0001228">
    <property type="term" value="F:DNA-binding transcription activator activity, RNA polymerase II-specific"/>
    <property type="evidence" value="ECO:0007669"/>
    <property type="project" value="TreeGrafter"/>
</dbReference>
<dbReference type="Pfam" id="PF00172">
    <property type="entry name" value="Zn_clus"/>
    <property type="match status" value="1"/>
</dbReference>
<dbReference type="InterPro" id="IPR001138">
    <property type="entry name" value="Zn2Cys6_DnaBD"/>
</dbReference>
<dbReference type="GO" id="GO:0008270">
    <property type="term" value="F:zinc ion binding"/>
    <property type="evidence" value="ECO:0007669"/>
    <property type="project" value="InterPro"/>
</dbReference>
<protein>
    <recommendedName>
        <fullName evidence="3">Zn(2)-C6 fungal-type domain-containing protein</fullName>
    </recommendedName>
</protein>
<dbReference type="InterPro" id="IPR021858">
    <property type="entry name" value="Fun_TF"/>
</dbReference>
<dbReference type="EMBL" id="KZ613528">
    <property type="protein sequence ID" value="PMD13745.1"/>
    <property type="molecule type" value="Genomic_DNA"/>
</dbReference>
<dbReference type="OrthoDB" id="5386330at2759"/>
<evidence type="ECO:0000313" key="4">
    <source>
        <dbReference type="EMBL" id="PMD13745.1"/>
    </source>
</evidence>
<evidence type="ECO:0000256" key="1">
    <source>
        <dbReference type="ARBA" id="ARBA00023242"/>
    </source>
</evidence>
<feature type="region of interest" description="Disordered" evidence="2">
    <location>
        <begin position="1"/>
        <end position="36"/>
    </location>
</feature>
<reference evidence="4 5" key="1">
    <citation type="submission" date="2016-05" db="EMBL/GenBank/DDBJ databases">
        <title>A degradative enzymes factory behind the ericoid mycorrhizal symbiosis.</title>
        <authorList>
            <consortium name="DOE Joint Genome Institute"/>
            <person name="Martino E."/>
            <person name="Morin E."/>
            <person name="Grelet G."/>
            <person name="Kuo A."/>
            <person name="Kohler A."/>
            <person name="Daghino S."/>
            <person name="Barry K."/>
            <person name="Choi C."/>
            <person name="Cichocki N."/>
            <person name="Clum A."/>
            <person name="Copeland A."/>
            <person name="Hainaut M."/>
            <person name="Haridas S."/>
            <person name="Labutti K."/>
            <person name="Lindquist E."/>
            <person name="Lipzen A."/>
            <person name="Khouja H.-R."/>
            <person name="Murat C."/>
            <person name="Ohm R."/>
            <person name="Olson A."/>
            <person name="Spatafora J."/>
            <person name="Veneault-Fourrey C."/>
            <person name="Henrissat B."/>
            <person name="Grigoriev I."/>
            <person name="Martin F."/>
            <person name="Perotto S."/>
        </authorList>
    </citation>
    <scope>NUCLEOTIDE SEQUENCE [LARGE SCALE GENOMIC DNA]</scope>
    <source>
        <strain evidence="4 5">UAMH 7357</strain>
    </source>
</reference>
<name>A0A2J6PI76_9HELO</name>
<dbReference type="Gene3D" id="4.10.240.10">
    <property type="entry name" value="Zn(2)-C6 fungal-type DNA-binding domain"/>
    <property type="match status" value="1"/>
</dbReference>
<dbReference type="Proteomes" id="UP000235672">
    <property type="component" value="Unassembled WGS sequence"/>
</dbReference>
<dbReference type="SUPFAM" id="SSF57701">
    <property type="entry name" value="Zn2/Cys6 DNA-binding domain"/>
    <property type="match status" value="1"/>
</dbReference>
<dbReference type="AlphaFoldDB" id="A0A2J6PI76"/>
<gene>
    <name evidence="4" type="ORF">NA56DRAFT_755517</name>
</gene>
<dbReference type="InterPro" id="IPR036864">
    <property type="entry name" value="Zn2-C6_fun-type_DNA-bd_sf"/>
</dbReference>
<feature type="region of interest" description="Disordered" evidence="2">
    <location>
        <begin position="62"/>
        <end position="103"/>
    </location>
</feature>
<feature type="compositionally biased region" description="Basic residues" evidence="2">
    <location>
        <begin position="9"/>
        <end position="29"/>
    </location>
</feature>
<feature type="compositionally biased region" description="Low complexity" evidence="2">
    <location>
        <begin position="70"/>
        <end position="91"/>
    </location>
</feature>
<feature type="domain" description="Zn(2)-C6 fungal-type" evidence="3">
    <location>
        <begin position="20"/>
        <end position="50"/>
    </location>
</feature>
<accession>A0A2J6PI76</accession>
<dbReference type="CDD" id="cd00067">
    <property type="entry name" value="GAL4"/>
    <property type="match status" value="1"/>
</dbReference>
<dbReference type="InterPro" id="IPR053157">
    <property type="entry name" value="Sterol_Uptake_Regulator"/>
</dbReference>
<dbReference type="PRINTS" id="PR00755">
    <property type="entry name" value="AFLATOXINBRP"/>
</dbReference>
<evidence type="ECO:0000259" key="3">
    <source>
        <dbReference type="PROSITE" id="PS50048"/>
    </source>
</evidence>
<evidence type="ECO:0000256" key="2">
    <source>
        <dbReference type="SAM" id="MobiDB-lite"/>
    </source>
</evidence>
<keyword evidence="1" id="KW-0539">Nucleus</keyword>